<evidence type="ECO:0000313" key="6">
    <source>
        <dbReference type="EMBL" id="OKL52394.1"/>
    </source>
</evidence>
<dbReference type="OrthoDB" id="5112469at2"/>
<organism evidence="6 7">
    <name type="scientific">Buchananella hordeovulneris</name>
    <dbReference type="NCBI Taxonomy" id="52770"/>
    <lineage>
        <taxon>Bacteria</taxon>
        <taxon>Bacillati</taxon>
        <taxon>Actinomycetota</taxon>
        <taxon>Actinomycetes</taxon>
        <taxon>Actinomycetales</taxon>
        <taxon>Actinomycetaceae</taxon>
        <taxon>Buchananella</taxon>
    </lineage>
</organism>
<evidence type="ECO:0000256" key="3">
    <source>
        <dbReference type="ARBA" id="ARBA00023163"/>
    </source>
</evidence>
<feature type="domain" description="HTH tetR-type" evidence="5">
    <location>
        <begin position="10"/>
        <end position="70"/>
    </location>
</feature>
<proteinExistence type="predicted"/>
<sequence>MATHRSARGLARMAAIIEAAVVVFARDGVDRATTNAIAAQAGISPGSLYQYFNDRTDILKAVVRDYISRLAEVYQAVWPTINATTPRPEMIAALLVPLAEFKRANATFAMVYAHPNLPAELRQEVDGVNQAFTTRLVALLAARNPATPRETLELAARQAACLFRGSLPLLGSVTGDEQRDTQELCTVIDAYLASREIS</sequence>
<dbReference type="PANTHER" id="PTHR30055">
    <property type="entry name" value="HTH-TYPE TRANSCRIPTIONAL REGULATOR RUTR"/>
    <property type="match status" value="1"/>
</dbReference>
<reference evidence="7" key="1">
    <citation type="submission" date="2016-12" db="EMBL/GenBank/DDBJ databases">
        <authorList>
            <person name="Meng X."/>
        </authorList>
    </citation>
    <scope>NUCLEOTIDE SEQUENCE [LARGE SCALE GENOMIC DNA]</scope>
    <source>
        <strain evidence="7">DSM 20732</strain>
    </source>
</reference>
<keyword evidence="7" id="KW-1185">Reference proteome</keyword>
<dbReference type="RefSeq" id="WP_073823047.1">
    <property type="nucleotide sequence ID" value="NZ_MQVS01000002.1"/>
</dbReference>
<dbReference type="Gene3D" id="1.10.357.10">
    <property type="entry name" value="Tetracycline Repressor, domain 2"/>
    <property type="match status" value="1"/>
</dbReference>
<dbReference type="PROSITE" id="PS50977">
    <property type="entry name" value="HTH_TETR_2"/>
    <property type="match status" value="1"/>
</dbReference>
<feature type="DNA-binding region" description="H-T-H motif" evidence="4">
    <location>
        <begin position="33"/>
        <end position="52"/>
    </location>
</feature>
<dbReference type="PRINTS" id="PR00455">
    <property type="entry name" value="HTHTETR"/>
</dbReference>
<dbReference type="SUPFAM" id="SSF46689">
    <property type="entry name" value="Homeodomain-like"/>
    <property type="match status" value="1"/>
</dbReference>
<keyword evidence="3" id="KW-0804">Transcription</keyword>
<dbReference type="EMBL" id="MQVS01000002">
    <property type="protein sequence ID" value="OKL52394.1"/>
    <property type="molecule type" value="Genomic_DNA"/>
</dbReference>
<comment type="caution">
    <text evidence="6">The sequence shown here is derived from an EMBL/GenBank/DDBJ whole genome shotgun (WGS) entry which is preliminary data.</text>
</comment>
<evidence type="ECO:0000256" key="2">
    <source>
        <dbReference type="ARBA" id="ARBA00023125"/>
    </source>
</evidence>
<evidence type="ECO:0000256" key="1">
    <source>
        <dbReference type="ARBA" id="ARBA00023015"/>
    </source>
</evidence>
<evidence type="ECO:0000313" key="7">
    <source>
        <dbReference type="Proteomes" id="UP000185612"/>
    </source>
</evidence>
<dbReference type="Pfam" id="PF17918">
    <property type="entry name" value="TetR_C_15"/>
    <property type="match status" value="1"/>
</dbReference>
<protein>
    <recommendedName>
        <fullName evidence="5">HTH tetR-type domain-containing protein</fullName>
    </recommendedName>
</protein>
<dbReference type="PANTHER" id="PTHR30055:SF234">
    <property type="entry name" value="HTH-TYPE TRANSCRIPTIONAL REGULATOR BETI"/>
    <property type="match status" value="1"/>
</dbReference>
<name>A0A1Q5PXQ1_9ACTO</name>
<dbReference type="InterPro" id="IPR041669">
    <property type="entry name" value="TetR_C_15"/>
</dbReference>
<dbReference type="GO" id="GO:0003700">
    <property type="term" value="F:DNA-binding transcription factor activity"/>
    <property type="evidence" value="ECO:0007669"/>
    <property type="project" value="TreeGrafter"/>
</dbReference>
<gene>
    <name evidence="6" type="ORF">BSZ40_02650</name>
</gene>
<evidence type="ECO:0000256" key="4">
    <source>
        <dbReference type="PROSITE-ProRule" id="PRU00335"/>
    </source>
</evidence>
<keyword evidence="1" id="KW-0805">Transcription regulation</keyword>
<dbReference type="Pfam" id="PF00440">
    <property type="entry name" value="TetR_N"/>
    <property type="match status" value="1"/>
</dbReference>
<dbReference type="InterPro" id="IPR001647">
    <property type="entry name" value="HTH_TetR"/>
</dbReference>
<dbReference type="InParanoid" id="A0A1Q5PXQ1"/>
<evidence type="ECO:0000259" key="5">
    <source>
        <dbReference type="PROSITE" id="PS50977"/>
    </source>
</evidence>
<dbReference type="Proteomes" id="UP000185612">
    <property type="component" value="Unassembled WGS sequence"/>
</dbReference>
<accession>A0A1Q5PXQ1</accession>
<dbReference type="GO" id="GO:0000976">
    <property type="term" value="F:transcription cis-regulatory region binding"/>
    <property type="evidence" value="ECO:0007669"/>
    <property type="project" value="TreeGrafter"/>
</dbReference>
<keyword evidence="2 4" id="KW-0238">DNA-binding</keyword>
<dbReference type="InterPro" id="IPR009057">
    <property type="entry name" value="Homeodomain-like_sf"/>
</dbReference>
<dbReference type="AlphaFoldDB" id="A0A1Q5PXQ1"/>
<dbReference type="InterPro" id="IPR050109">
    <property type="entry name" value="HTH-type_TetR-like_transc_reg"/>
</dbReference>